<evidence type="ECO:0000313" key="2">
    <source>
        <dbReference type="Proteomes" id="UP000011980"/>
    </source>
</evidence>
<protein>
    <submittedName>
        <fullName evidence="1">Uncharacterized protein</fullName>
    </submittedName>
</protein>
<evidence type="ECO:0000313" key="1">
    <source>
        <dbReference type="EMBL" id="EMK22911.1"/>
    </source>
</evidence>
<dbReference type="EMBL" id="ANCE01000157">
    <property type="protein sequence ID" value="EMK22911.1"/>
    <property type="molecule type" value="Genomic_DNA"/>
</dbReference>
<sequence length="44" mass="5270">MVISKTETFFESEFVNRFSIKFKYENFVIQLIHVITVVRLSKNS</sequence>
<dbReference type="Proteomes" id="UP000011980">
    <property type="component" value="Unassembled WGS sequence"/>
</dbReference>
<accession>M6FJE0</accession>
<gene>
    <name evidence="1" type="ORF">LEP1GSC008_0682</name>
</gene>
<dbReference type="AlphaFoldDB" id="M6FJE0"/>
<proteinExistence type="predicted"/>
<comment type="caution">
    <text evidence="1">The sequence shown here is derived from an EMBL/GenBank/DDBJ whole genome shotgun (WGS) entry which is preliminary data.</text>
</comment>
<name>M6FJE0_9LEPT</name>
<organism evidence="1 2">
    <name type="scientific">Leptospira kirschneri serovar Bulgarica str. Nikolaevo</name>
    <dbReference type="NCBI Taxonomy" id="1240687"/>
    <lineage>
        <taxon>Bacteria</taxon>
        <taxon>Pseudomonadati</taxon>
        <taxon>Spirochaetota</taxon>
        <taxon>Spirochaetia</taxon>
        <taxon>Leptospirales</taxon>
        <taxon>Leptospiraceae</taxon>
        <taxon>Leptospira</taxon>
    </lineage>
</organism>
<dbReference type="PATRIC" id="fig|1240687.3.peg.3229"/>
<reference evidence="1 2" key="1">
    <citation type="submission" date="2013-01" db="EMBL/GenBank/DDBJ databases">
        <authorList>
            <person name="Harkins D.M."/>
            <person name="Durkin A.S."/>
            <person name="Brinkac L.M."/>
            <person name="Haft D.H."/>
            <person name="Selengut J.D."/>
            <person name="Sanka R."/>
            <person name="DePew J."/>
            <person name="Purushe J."/>
            <person name="Galloway R.L."/>
            <person name="Vinetz J.M."/>
            <person name="Sutton G.G."/>
            <person name="Nierman W.C."/>
            <person name="Fouts D.E."/>
        </authorList>
    </citation>
    <scope>NUCLEOTIDE SEQUENCE [LARGE SCALE GENOMIC DNA]</scope>
    <source>
        <strain evidence="1 2">Nikolaevo</strain>
    </source>
</reference>